<proteinExistence type="inferred from homology"/>
<keyword evidence="2" id="KW-0446">Lipid-binding</keyword>
<evidence type="ECO:0000256" key="5">
    <source>
        <dbReference type="SAM" id="Coils"/>
    </source>
</evidence>
<protein>
    <recommendedName>
        <fullName evidence="4">Oxysterol-binding protein</fullName>
    </recommendedName>
</protein>
<dbReference type="InterPro" id="IPR018494">
    <property type="entry name" value="Oxysterol-bd_CS"/>
</dbReference>
<dbReference type="PANTHER" id="PTHR10972">
    <property type="entry name" value="OXYSTEROL-BINDING PROTEIN-RELATED"/>
    <property type="match status" value="1"/>
</dbReference>
<dbReference type="InterPro" id="IPR037239">
    <property type="entry name" value="OSBP_sf"/>
</dbReference>
<dbReference type="WBParaSite" id="SMUV_0000043901-mRNA-1">
    <property type="protein sequence ID" value="SMUV_0000043901-mRNA-1"/>
    <property type="gene ID" value="SMUV_0000043901"/>
</dbReference>
<dbReference type="SUPFAM" id="SSF144000">
    <property type="entry name" value="Oxysterol-binding protein-like"/>
    <property type="match status" value="1"/>
</dbReference>
<evidence type="ECO:0000313" key="6">
    <source>
        <dbReference type="Proteomes" id="UP000046393"/>
    </source>
</evidence>
<dbReference type="Gene3D" id="2.40.160.120">
    <property type="match status" value="1"/>
</dbReference>
<dbReference type="FunFam" id="2.40.160.120:FF:000001">
    <property type="entry name" value="Oxysterol-binding protein"/>
    <property type="match status" value="1"/>
</dbReference>
<evidence type="ECO:0000256" key="2">
    <source>
        <dbReference type="ARBA" id="ARBA00023121"/>
    </source>
</evidence>
<dbReference type="GO" id="GO:0097038">
    <property type="term" value="C:perinuclear endoplasmic reticulum"/>
    <property type="evidence" value="ECO:0007669"/>
    <property type="project" value="TreeGrafter"/>
</dbReference>
<dbReference type="GO" id="GO:0032934">
    <property type="term" value="F:sterol binding"/>
    <property type="evidence" value="ECO:0007669"/>
    <property type="project" value="TreeGrafter"/>
</dbReference>
<dbReference type="GO" id="GO:0005886">
    <property type="term" value="C:plasma membrane"/>
    <property type="evidence" value="ECO:0007669"/>
    <property type="project" value="TreeGrafter"/>
</dbReference>
<keyword evidence="4" id="KW-0813">Transport</keyword>
<name>A0A158R3V9_9BILA</name>
<dbReference type="AlphaFoldDB" id="A0A158R3V9"/>
<evidence type="ECO:0000256" key="4">
    <source>
        <dbReference type="RuleBase" id="RU003845"/>
    </source>
</evidence>
<dbReference type="GO" id="GO:0005829">
    <property type="term" value="C:cytosol"/>
    <property type="evidence" value="ECO:0007669"/>
    <property type="project" value="TreeGrafter"/>
</dbReference>
<dbReference type="Gene3D" id="3.30.70.3490">
    <property type="match status" value="1"/>
</dbReference>
<evidence type="ECO:0000256" key="1">
    <source>
        <dbReference type="ARBA" id="ARBA00008842"/>
    </source>
</evidence>
<sequence>MSENFTSNWGRPIFCWRIGPLLSFLTQRMTDKPLSSTRLAKTLRGRMPEGLSKLSGQWRERLPSNAVSFKDIGIWSVLKQAIGKDLTRITIPIVYCEPLSFLQRLAEYLEYYALLSKASKCTDTLSRFEYITAFVMSTLSSNNKRMTKPFNPLLFETYELDRREQEGYRFVAEQVSHHPPVSAFHVEASNLEFSGTVSPRIRFWGVSVEIQTGGNFSLKLPQYNEIYTWDSVNCSIQNIIFGDLRLVLEGTIQINSLSGIQAKIKIGKDGSQLFEGYIYKSDEKVKAFYGDWAKFMATCSVTNFEKKYKKWFETMKALDVNADEDVNNLLIDGSTVLWQSNPRPANSEKMYNFTNFTFLLNDPAFKFNNLPKTDSRFRPDIRLLEENLLDEAAEEKNRLEVKQREARENEEKNSIERLPRWFVKTKTKQGKIWLFNRKYWEHKMEYSEDIFCLDQ</sequence>
<evidence type="ECO:0000256" key="3">
    <source>
        <dbReference type="RuleBase" id="RU003844"/>
    </source>
</evidence>
<dbReference type="Proteomes" id="UP000046393">
    <property type="component" value="Unplaced"/>
</dbReference>
<accession>A0A158R3V9</accession>
<keyword evidence="4" id="KW-0445">Lipid transport</keyword>
<keyword evidence="6" id="KW-1185">Reference proteome</keyword>
<evidence type="ECO:0000313" key="7">
    <source>
        <dbReference type="WBParaSite" id="SMUV_0000043901-mRNA-1"/>
    </source>
</evidence>
<dbReference type="PROSITE" id="PS01013">
    <property type="entry name" value="OSBP"/>
    <property type="match status" value="1"/>
</dbReference>
<dbReference type="Pfam" id="PF01237">
    <property type="entry name" value="Oxysterol_BP"/>
    <property type="match status" value="1"/>
</dbReference>
<feature type="coiled-coil region" evidence="5">
    <location>
        <begin position="382"/>
        <end position="412"/>
    </location>
</feature>
<dbReference type="PANTHER" id="PTHR10972:SF209">
    <property type="entry name" value="OXYSTEROL-BINDING PROTEIN"/>
    <property type="match status" value="1"/>
</dbReference>
<dbReference type="InterPro" id="IPR000648">
    <property type="entry name" value="Oxysterol-bd"/>
</dbReference>
<organism evidence="6 7">
    <name type="scientific">Syphacia muris</name>
    <dbReference type="NCBI Taxonomy" id="451379"/>
    <lineage>
        <taxon>Eukaryota</taxon>
        <taxon>Metazoa</taxon>
        <taxon>Ecdysozoa</taxon>
        <taxon>Nematoda</taxon>
        <taxon>Chromadorea</taxon>
        <taxon>Rhabditida</taxon>
        <taxon>Spirurina</taxon>
        <taxon>Oxyuridomorpha</taxon>
        <taxon>Oxyuroidea</taxon>
        <taxon>Oxyuridae</taxon>
        <taxon>Syphacia</taxon>
    </lineage>
</organism>
<keyword evidence="5" id="KW-0175">Coiled coil</keyword>
<dbReference type="GO" id="GO:0120009">
    <property type="term" value="P:intermembrane lipid transfer"/>
    <property type="evidence" value="ECO:0007669"/>
    <property type="project" value="UniProtKB-ARBA"/>
</dbReference>
<comment type="similarity">
    <text evidence="1 3">Belongs to the OSBP family.</text>
</comment>
<reference evidence="7" key="1">
    <citation type="submission" date="2016-04" db="UniProtKB">
        <authorList>
            <consortium name="WormBaseParasite"/>
        </authorList>
    </citation>
    <scope>IDENTIFICATION</scope>
</reference>
<dbReference type="STRING" id="451379.A0A158R3V9"/>